<proteinExistence type="predicted"/>
<dbReference type="EMBL" id="LN890968">
    <property type="protein sequence ID" value="CUS13694.1"/>
    <property type="molecule type" value="Genomic_DNA"/>
</dbReference>
<protein>
    <submittedName>
        <fullName evidence="2">Uncharacterized protein</fullName>
    </submittedName>
</protein>
<dbReference type="AlphaFoldDB" id="A0A292Q2P6"/>
<feature type="compositionally biased region" description="Acidic residues" evidence="1">
    <location>
        <begin position="215"/>
        <end position="238"/>
    </location>
</feature>
<feature type="compositionally biased region" description="Basic and acidic residues" evidence="1">
    <location>
        <begin position="268"/>
        <end position="278"/>
    </location>
</feature>
<organism evidence="2 3">
    <name type="scientific">Tuber aestivum</name>
    <name type="common">summer truffle</name>
    <dbReference type="NCBI Taxonomy" id="59557"/>
    <lineage>
        <taxon>Eukaryota</taxon>
        <taxon>Fungi</taxon>
        <taxon>Dikarya</taxon>
        <taxon>Ascomycota</taxon>
        <taxon>Pezizomycotina</taxon>
        <taxon>Pezizomycetes</taxon>
        <taxon>Pezizales</taxon>
        <taxon>Tuberaceae</taxon>
        <taxon>Tuber</taxon>
    </lineage>
</organism>
<evidence type="ECO:0000313" key="3">
    <source>
        <dbReference type="Proteomes" id="UP001412239"/>
    </source>
</evidence>
<evidence type="ECO:0000256" key="1">
    <source>
        <dbReference type="SAM" id="MobiDB-lite"/>
    </source>
</evidence>
<accession>A0A292Q2P6</accession>
<reference evidence="2" key="1">
    <citation type="submission" date="2015-10" db="EMBL/GenBank/DDBJ databases">
        <authorList>
            <person name="Regsiter A."/>
            <person name="william w."/>
        </authorList>
    </citation>
    <scope>NUCLEOTIDE SEQUENCE</scope>
    <source>
        <strain evidence="2">Montdore</strain>
    </source>
</reference>
<feature type="region of interest" description="Disordered" evidence="1">
    <location>
        <begin position="1"/>
        <end position="52"/>
    </location>
</feature>
<dbReference type="Proteomes" id="UP001412239">
    <property type="component" value="Unassembled WGS sequence"/>
</dbReference>
<name>A0A292Q2P6_9PEZI</name>
<gene>
    <name evidence="2" type="ORF">GSTUAT00002219001</name>
</gene>
<evidence type="ECO:0000313" key="2">
    <source>
        <dbReference type="EMBL" id="CUS13694.1"/>
    </source>
</evidence>
<feature type="region of interest" description="Disordered" evidence="1">
    <location>
        <begin position="209"/>
        <end position="278"/>
    </location>
</feature>
<sequence length="295" mass="32908">MSELVGAEAWAVGAETEELVDMNDTGSEEYPSGSENGEEHYKPSRKPRWREKLPRPATLRPGQMYFSSHFHVKLTISQQKRLGASNSGTRNKCRKSRPLVIVEVSGERALAMFSTTRGGETWRGVTEDIARSFLPISPTRSEFERPVVNLADDERHVFVGSSLFFLETQNKISSKHLSDYIGSLTEEGLATLKAEHRRWVDGRGVVPSVSHWKEEGDEEEDKDGDGDEDEVAEVEGEEGAAGCYKNADGEGWTTVPPRKRPQSVRGRGWRDNRNKGNCHESLSCGYLIGGKRAQI</sequence>
<keyword evidence="3" id="KW-1185">Reference proteome</keyword>